<dbReference type="WBParaSite" id="RSKR_0000827900.1">
    <property type="protein sequence ID" value="RSKR_0000827900.1"/>
    <property type="gene ID" value="RSKR_0000827900"/>
</dbReference>
<protein>
    <submittedName>
        <fullName evidence="2">Elongation of very long chain fatty acids protein</fullName>
    </submittedName>
</protein>
<evidence type="ECO:0000313" key="1">
    <source>
        <dbReference type="Proteomes" id="UP000095286"/>
    </source>
</evidence>
<dbReference type="Proteomes" id="UP000095286">
    <property type="component" value="Unplaced"/>
</dbReference>
<evidence type="ECO:0000313" key="2">
    <source>
        <dbReference type="WBParaSite" id="RSKR_0000827900.1"/>
    </source>
</evidence>
<name>A0AC35U8M1_9BILA</name>
<reference evidence="2" key="1">
    <citation type="submission" date="2016-11" db="UniProtKB">
        <authorList>
            <consortium name="WormBaseParasite"/>
        </authorList>
    </citation>
    <scope>IDENTIFICATION</scope>
    <source>
        <strain evidence="2">KR3021</strain>
    </source>
</reference>
<organism evidence="1 2">
    <name type="scientific">Rhabditophanes sp. KR3021</name>
    <dbReference type="NCBI Taxonomy" id="114890"/>
    <lineage>
        <taxon>Eukaryota</taxon>
        <taxon>Metazoa</taxon>
        <taxon>Ecdysozoa</taxon>
        <taxon>Nematoda</taxon>
        <taxon>Chromadorea</taxon>
        <taxon>Rhabditida</taxon>
        <taxon>Tylenchina</taxon>
        <taxon>Panagrolaimomorpha</taxon>
        <taxon>Strongyloidoidea</taxon>
        <taxon>Alloionematidae</taxon>
        <taxon>Rhabditophanes</taxon>
    </lineage>
</organism>
<proteinExistence type="predicted"/>
<accession>A0AC35U8M1</accession>
<sequence length="184" mass="21818">MSVEVDKFVSFTDVFFYPNNWEFSRTKSFMGHWLTTSGWVTLAYIIVIFGGQRLMKSRDAFKLNTVFAYWNIGFSIFSAIACYYLLPELVDSMQKTGFFGSYCYNNNYYQSSVTGYWGWLFVMSKAPELGDTLFLVLRKKPVIFMHWYHHALTFYYAQLTYSEEQAWARWSLVMNLMVHTVMYL</sequence>